<keyword evidence="8" id="KW-1185">Reference proteome</keyword>
<keyword evidence="4" id="KW-0560">Oxidoreductase</keyword>
<dbReference type="InterPro" id="IPR010451">
    <property type="entry name" value="Acetoacetate_decarboxylase"/>
</dbReference>
<evidence type="ECO:0000256" key="5">
    <source>
        <dbReference type="ARBA" id="ARBA00023033"/>
    </source>
</evidence>
<evidence type="ECO:0000256" key="3">
    <source>
        <dbReference type="ARBA" id="ARBA00022827"/>
    </source>
</evidence>
<dbReference type="PANTHER" id="PTHR13789:SF261">
    <property type="entry name" value="HYDROXYLASE, PUTATIVE (AFU_ORTHOLOGUE AFUA_7G00590)-RELATED"/>
    <property type="match status" value="1"/>
</dbReference>
<evidence type="ECO:0000313" key="8">
    <source>
        <dbReference type="Proteomes" id="UP000326565"/>
    </source>
</evidence>
<dbReference type="SUPFAM" id="SSF51905">
    <property type="entry name" value="FAD/NAD(P)-binding domain"/>
    <property type="match status" value="1"/>
</dbReference>
<dbReference type="AlphaFoldDB" id="A0A5N5WV08"/>
<dbReference type="Gene3D" id="3.50.50.60">
    <property type="entry name" value="FAD/NAD(P)-binding domain"/>
    <property type="match status" value="1"/>
</dbReference>
<dbReference type="Pfam" id="PF06314">
    <property type="entry name" value="ADC"/>
    <property type="match status" value="1"/>
</dbReference>
<dbReference type="PANTHER" id="PTHR13789">
    <property type="entry name" value="MONOOXYGENASE"/>
    <property type="match status" value="1"/>
</dbReference>
<dbReference type="InterPro" id="IPR023375">
    <property type="entry name" value="ADC_dom_sf"/>
</dbReference>
<dbReference type="GO" id="GO:0016829">
    <property type="term" value="F:lyase activity"/>
    <property type="evidence" value="ECO:0007669"/>
    <property type="project" value="InterPro"/>
</dbReference>
<accession>A0A5N5WV08</accession>
<dbReference type="GO" id="GO:0071949">
    <property type="term" value="F:FAD binding"/>
    <property type="evidence" value="ECO:0007669"/>
    <property type="project" value="InterPro"/>
</dbReference>
<evidence type="ECO:0000259" key="6">
    <source>
        <dbReference type="Pfam" id="PF01494"/>
    </source>
</evidence>
<dbReference type="Pfam" id="PF01494">
    <property type="entry name" value="FAD_binding_3"/>
    <property type="match status" value="1"/>
</dbReference>
<keyword evidence="2" id="KW-0285">Flavoprotein</keyword>
<dbReference type="EMBL" id="ML732285">
    <property type="protein sequence ID" value="KAB8071000.1"/>
    <property type="molecule type" value="Genomic_DNA"/>
</dbReference>
<evidence type="ECO:0000256" key="4">
    <source>
        <dbReference type="ARBA" id="ARBA00023002"/>
    </source>
</evidence>
<dbReference type="Proteomes" id="UP000326565">
    <property type="component" value="Unassembled WGS sequence"/>
</dbReference>
<evidence type="ECO:0000256" key="2">
    <source>
        <dbReference type="ARBA" id="ARBA00022630"/>
    </source>
</evidence>
<evidence type="ECO:0000313" key="7">
    <source>
        <dbReference type="EMBL" id="KAB8071000.1"/>
    </source>
</evidence>
<proteinExistence type="inferred from homology"/>
<protein>
    <recommendedName>
        <fullName evidence="6">FAD-binding domain-containing protein</fullName>
    </recommendedName>
</protein>
<dbReference type="PRINTS" id="PR00420">
    <property type="entry name" value="RNGMNOXGNASE"/>
</dbReference>
<sequence length="688" mass="76332">MPKGLKVLIVGAGIGGLAAAIALRQQGHEVEMFERSRLANEIGAAIHLTPNANGLLKRIGVDARKYGAVLTEQLRDYTSDGQLQYTMDITQFASMWQHEWLLIHRAHLHEALKDKALASGQGMPVILHTSSKVVEVDPHAATVTLENGTTFQGDIVVGADGVHSATRRHVAVEDVKPFSSSRNAFRFMVPRKEVLDDPETADLVRTNGTVHMWHSCDSKVVIYPCVNNEVLNFVCIHPDTLTNASISQGWSQGVGKDTLLDAYKDYDPGVVKILNKADPETLKIWPLLDMETLPQWINDRLVLMGDAAHPFLPYRASGGAMAIEDGLSLAAMLSGDVNKDNIPTRLKLYEEARQKRVHQIQYYTRESGRRHVGGDEAAIITSYIYDHDEWDHSTELLRQHLWSQTPEVYHRQPAVFGPMPGPRQDFWGRSRAAASVSARFRTASIRFKTSRTLLKNLLPNASYSFTGPGSVAYATFSQTTLDGLDWLSGGGYNHFGLYIHGIQYKGADGKVIEGSYLPVLFEDLTDPIISGREELGFPKLFSSIDVNRRRHSYHVNTSWRGAVWGRLSLSGLEERPVSQPANNGSAQQQHLMVHRYMPCVGKDQKGSPEAEYQVVVDANEGSKLVPSNITRVLHARDATLVIDGLDWNQLPTLHHIINRLAEIPLYEVIEAKVIEGEGVADISSAQKI</sequence>
<feature type="domain" description="FAD-binding" evidence="6">
    <location>
        <begin position="6"/>
        <end position="360"/>
    </location>
</feature>
<dbReference type="InterPro" id="IPR002938">
    <property type="entry name" value="FAD-bd"/>
</dbReference>
<name>A0A5N5WV08_9EURO</name>
<organism evidence="7 8">
    <name type="scientific">Aspergillus leporis</name>
    <dbReference type="NCBI Taxonomy" id="41062"/>
    <lineage>
        <taxon>Eukaryota</taxon>
        <taxon>Fungi</taxon>
        <taxon>Dikarya</taxon>
        <taxon>Ascomycota</taxon>
        <taxon>Pezizomycotina</taxon>
        <taxon>Eurotiomycetes</taxon>
        <taxon>Eurotiomycetidae</taxon>
        <taxon>Eurotiales</taxon>
        <taxon>Aspergillaceae</taxon>
        <taxon>Aspergillus</taxon>
        <taxon>Aspergillus subgen. Circumdati</taxon>
    </lineage>
</organism>
<gene>
    <name evidence="7" type="ORF">BDV29DRAFT_197678</name>
</gene>
<dbReference type="InterPro" id="IPR050493">
    <property type="entry name" value="FAD-dep_Monooxygenase_BioMet"/>
</dbReference>
<dbReference type="OrthoDB" id="1047367at2759"/>
<keyword evidence="5" id="KW-0503">Monooxygenase</keyword>
<dbReference type="SUPFAM" id="SSF54373">
    <property type="entry name" value="FAD-linked reductases, C-terminal domain"/>
    <property type="match status" value="1"/>
</dbReference>
<evidence type="ECO:0000256" key="1">
    <source>
        <dbReference type="ARBA" id="ARBA00007992"/>
    </source>
</evidence>
<dbReference type="Gene3D" id="2.40.400.10">
    <property type="entry name" value="Acetoacetate decarboxylase-like"/>
    <property type="match status" value="1"/>
</dbReference>
<dbReference type="SUPFAM" id="SSF160104">
    <property type="entry name" value="Acetoacetate decarboxylase-like"/>
    <property type="match status" value="1"/>
</dbReference>
<keyword evidence="3" id="KW-0274">FAD</keyword>
<dbReference type="GO" id="GO:0004497">
    <property type="term" value="F:monooxygenase activity"/>
    <property type="evidence" value="ECO:0007669"/>
    <property type="project" value="UniProtKB-KW"/>
</dbReference>
<comment type="similarity">
    <text evidence="1">Belongs to the paxM FAD-dependent monooxygenase family.</text>
</comment>
<dbReference type="InterPro" id="IPR036188">
    <property type="entry name" value="FAD/NAD-bd_sf"/>
</dbReference>
<reference evidence="7 8" key="1">
    <citation type="submission" date="2019-04" db="EMBL/GenBank/DDBJ databases">
        <title>Friends and foes A comparative genomics study of 23 Aspergillus species from section Flavi.</title>
        <authorList>
            <consortium name="DOE Joint Genome Institute"/>
            <person name="Kjaerbolling I."/>
            <person name="Vesth T."/>
            <person name="Frisvad J.C."/>
            <person name="Nybo J.L."/>
            <person name="Theobald S."/>
            <person name="Kildgaard S."/>
            <person name="Isbrandt T."/>
            <person name="Kuo A."/>
            <person name="Sato A."/>
            <person name="Lyhne E.K."/>
            <person name="Kogle M.E."/>
            <person name="Wiebenga A."/>
            <person name="Kun R.S."/>
            <person name="Lubbers R.J."/>
            <person name="Makela M.R."/>
            <person name="Barry K."/>
            <person name="Chovatia M."/>
            <person name="Clum A."/>
            <person name="Daum C."/>
            <person name="Haridas S."/>
            <person name="He G."/>
            <person name="LaButti K."/>
            <person name="Lipzen A."/>
            <person name="Mondo S."/>
            <person name="Riley R."/>
            <person name="Salamov A."/>
            <person name="Simmons B.A."/>
            <person name="Magnuson J.K."/>
            <person name="Henrissat B."/>
            <person name="Mortensen U.H."/>
            <person name="Larsen T.O."/>
            <person name="Devries R.P."/>
            <person name="Grigoriev I.V."/>
            <person name="Machida M."/>
            <person name="Baker S.E."/>
            <person name="Andersen M.R."/>
        </authorList>
    </citation>
    <scope>NUCLEOTIDE SEQUENCE [LARGE SCALE GENOMIC DNA]</scope>
    <source>
        <strain evidence="7 8">CBS 151.66</strain>
    </source>
</reference>